<accession>A0A450T609</accession>
<dbReference type="AlphaFoldDB" id="A0A450T609"/>
<organism evidence="3">
    <name type="scientific">Candidatus Kentrum sp. FM</name>
    <dbReference type="NCBI Taxonomy" id="2126340"/>
    <lineage>
        <taxon>Bacteria</taxon>
        <taxon>Pseudomonadati</taxon>
        <taxon>Pseudomonadota</taxon>
        <taxon>Gammaproteobacteria</taxon>
        <taxon>Candidatus Kentrum</taxon>
    </lineage>
</organism>
<feature type="region of interest" description="Disordered" evidence="1">
    <location>
        <begin position="1"/>
        <end position="66"/>
    </location>
</feature>
<dbReference type="EMBL" id="CAADFA010000245">
    <property type="protein sequence ID" value="VFJ59390.1"/>
    <property type="molecule type" value="Genomic_DNA"/>
</dbReference>
<gene>
    <name evidence="3" type="ORF">BECKFM1743A_GA0114220_103021</name>
    <name evidence="2" type="ORF">BECKFM1743C_GA0114222_102453</name>
</gene>
<evidence type="ECO:0000256" key="1">
    <source>
        <dbReference type="SAM" id="MobiDB-lite"/>
    </source>
</evidence>
<evidence type="ECO:0000313" key="3">
    <source>
        <dbReference type="EMBL" id="VFJ62197.1"/>
    </source>
</evidence>
<proteinExistence type="predicted"/>
<reference evidence="3" key="1">
    <citation type="submission" date="2019-02" db="EMBL/GenBank/DDBJ databases">
        <authorList>
            <person name="Gruber-Vodicka R. H."/>
            <person name="Seah K. B. B."/>
        </authorList>
    </citation>
    <scope>NUCLEOTIDE SEQUENCE</scope>
    <source>
        <strain evidence="3">BECK_BZ163</strain>
        <strain evidence="2">BECK_BZ165</strain>
    </source>
</reference>
<protein>
    <submittedName>
        <fullName evidence="3">Uncharacterized protein</fullName>
    </submittedName>
</protein>
<name>A0A450T609_9GAMM</name>
<dbReference type="EMBL" id="CAADEZ010000302">
    <property type="protein sequence ID" value="VFJ62197.1"/>
    <property type="molecule type" value="Genomic_DNA"/>
</dbReference>
<evidence type="ECO:0000313" key="2">
    <source>
        <dbReference type="EMBL" id="VFJ59390.1"/>
    </source>
</evidence>
<sequence>MADPCNYPSEIDMDGRMSGGEHLGSPLRSPERRGRILYSPIMPDSPSEAVKKSPGRSEAVLKRDWQGAKVPESGSVASYMTPNHDEPWCFCNAASRDLGAAAVGRGFFHSLSGDFCQRTYQLACPFAQLVRCNDSYIVHYAPVIAP</sequence>